<dbReference type="EMBL" id="CM044704">
    <property type="protein sequence ID" value="KAI5665730.1"/>
    <property type="molecule type" value="Genomic_DNA"/>
</dbReference>
<dbReference type="Proteomes" id="UP001060085">
    <property type="component" value="Linkage Group LG04"/>
</dbReference>
<evidence type="ECO:0000313" key="1">
    <source>
        <dbReference type="EMBL" id="KAI5665730.1"/>
    </source>
</evidence>
<comment type="caution">
    <text evidence="1">The sequence shown here is derived from an EMBL/GenBank/DDBJ whole genome shotgun (WGS) entry which is preliminary data.</text>
</comment>
<proteinExistence type="predicted"/>
<accession>A0ACC0AZH1</accession>
<protein>
    <submittedName>
        <fullName evidence="1">Uncharacterized protein</fullName>
    </submittedName>
</protein>
<gene>
    <name evidence="1" type="ORF">M9H77_15583</name>
</gene>
<sequence>MMDPKHVDEDTNTSQELHPQPKSDGSKPTTEDTISGLQVSPEAKDIDDTKPTTESAVSGLEVHPEVKLDEEQGKNNKGLCSPLSSSSSSSSSASSFPLDVNGGEEDPLDDAFAKPDLPHSPKSDCPSPPDVSAQTPQWSMVSASPRSGPGNSFSRELLPPTPEWNMSNSSPLKSPLTQTMSRPNGYDPNRIPSSIFSTRPTTPMEWSVASNESLFSIHMGNSSFSKDHILMLGDNKQEDWNNSPLHMNSMTDFTTNLTPVLEAASENDKRSTDMREEPTGAEESSQKPPKTVPVEQSSVEKETNLSTTSSNLSEANKATAVDGTRISTSAPRVSDESGNSSGSFAFPVLETNEGHKCGSLKAIAEKPEENQSQPQDPQSPEPPKEEAQTSWFSCASCWPKCC</sequence>
<keyword evidence="2" id="KW-1185">Reference proteome</keyword>
<reference evidence="2" key="1">
    <citation type="journal article" date="2023" name="Nat. Plants">
        <title>Single-cell RNA sequencing provides a high-resolution roadmap for understanding the multicellular compartmentation of specialized metabolism.</title>
        <authorList>
            <person name="Sun S."/>
            <person name="Shen X."/>
            <person name="Li Y."/>
            <person name="Li Y."/>
            <person name="Wang S."/>
            <person name="Li R."/>
            <person name="Zhang H."/>
            <person name="Shen G."/>
            <person name="Guo B."/>
            <person name="Wei J."/>
            <person name="Xu J."/>
            <person name="St-Pierre B."/>
            <person name="Chen S."/>
            <person name="Sun C."/>
        </authorList>
    </citation>
    <scope>NUCLEOTIDE SEQUENCE [LARGE SCALE GENOMIC DNA]</scope>
</reference>
<organism evidence="1 2">
    <name type="scientific">Catharanthus roseus</name>
    <name type="common">Madagascar periwinkle</name>
    <name type="synonym">Vinca rosea</name>
    <dbReference type="NCBI Taxonomy" id="4058"/>
    <lineage>
        <taxon>Eukaryota</taxon>
        <taxon>Viridiplantae</taxon>
        <taxon>Streptophyta</taxon>
        <taxon>Embryophyta</taxon>
        <taxon>Tracheophyta</taxon>
        <taxon>Spermatophyta</taxon>
        <taxon>Magnoliopsida</taxon>
        <taxon>eudicotyledons</taxon>
        <taxon>Gunneridae</taxon>
        <taxon>Pentapetalae</taxon>
        <taxon>asterids</taxon>
        <taxon>lamiids</taxon>
        <taxon>Gentianales</taxon>
        <taxon>Apocynaceae</taxon>
        <taxon>Rauvolfioideae</taxon>
        <taxon>Vinceae</taxon>
        <taxon>Catharanthinae</taxon>
        <taxon>Catharanthus</taxon>
    </lineage>
</organism>
<evidence type="ECO:0000313" key="2">
    <source>
        <dbReference type="Proteomes" id="UP001060085"/>
    </source>
</evidence>
<name>A0ACC0AZH1_CATRO</name>